<feature type="domain" description="N-acetyltransferase" evidence="1">
    <location>
        <begin position="3"/>
        <end position="152"/>
    </location>
</feature>
<reference evidence="2 3" key="1">
    <citation type="submission" date="2020-08" db="EMBL/GenBank/DDBJ databases">
        <title>Genomic Encyclopedia of Type Strains, Phase IV (KMG-IV): sequencing the most valuable type-strain genomes for metagenomic binning, comparative biology and taxonomic classification.</title>
        <authorList>
            <person name="Goeker M."/>
        </authorList>
    </citation>
    <scope>NUCLEOTIDE SEQUENCE [LARGE SCALE GENOMIC DNA]</scope>
    <source>
        <strain evidence="2 3">DSM 103462</strain>
    </source>
</reference>
<evidence type="ECO:0000259" key="1">
    <source>
        <dbReference type="PROSITE" id="PS51186"/>
    </source>
</evidence>
<evidence type="ECO:0000313" key="3">
    <source>
        <dbReference type="Proteomes" id="UP000518887"/>
    </source>
</evidence>
<evidence type="ECO:0000313" key="2">
    <source>
        <dbReference type="EMBL" id="MBB5226690.1"/>
    </source>
</evidence>
<protein>
    <submittedName>
        <fullName evidence="2">Ribosomal protein S18 acetylase RimI-like enzyme</fullName>
    </submittedName>
</protein>
<dbReference type="GO" id="GO:0005840">
    <property type="term" value="C:ribosome"/>
    <property type="evidence" value="ECO:0007669"/>
    <property type="project" value="UniProtKB-KW"/>
</dbReference>
<dbReference type="SUPFAM" id="SSF55729">
    <property type="entry name" value="Acyl-CoA N-acyltransferases (Nat)"/>
    <property type="match status" value="1"/>
</dbReference>
<dbReference type="GO" id="GO:0016747">
    <property type="term" value="F:acyltransferase activity, transferring groups other than amino-acyl groups"/>
    <property type="evidence" value="ECO:0007669"/>
    <property type="project" value="InterPro"/>
</dbReference>
<dbReference type="CDD" id="cd04301">
    <property type="entry name" value="NAT_SF"/>
    <property type="match status" value="1"/>
</dbReference>
<gene>
    <name evidence="2" type="ORF">HNP76_002071</name>
</gene>
<dbReference type="InterPro" id="IPR000182">
    <property type="entry name" value="GNAT_dom"/>
</dbReference>
<dbReference type="RefSeq" id="WP_184660188.1">
    <property type="nucleotide sequence ID" value="NZ_CP031518.1"/>
</dbReference>
<keyword evidence="2" id="KW-0689">Ribosomal protein</keyword>
<dbReference type="PROSITE" id="PS51186">
    <property type="entry name" value="GNAT"/>
    <property type="match status" value="1"/>
</dbReference>
<organism evidence="2 3">
    <name type="scientific">Treponema ruminis</name>
    <dbReference type="NCBI Taxonomy" id="744515"/>
    <lineage>
        <taxon>Bacteria</taxon>
        <taxon>Pseudomonadati</taxon>
        <taxon>Spirochaetota</taxon>
        <taxon>Spirochaetia</taxon>
        <taxon>Spirochaetales</taxon>
        <taxon>Treponemataceae</taxon>
        <taxon>Treponema</taxon>
    </lineage>
</organism>
<keyword evidence="3" id="KW-1185">Reference proteome</keyword>
<dbReference type="AlphaFoldDB" id="A0A7W8GAD1"/>
<keyword evidence="2" id="KW-0687">Ribonucleoprotein</keyword>
<sequence>MNIDFRKAEISDAERLVKIYNSSFYADFIKYGECPAYGRSKEMMEKSIIDYPKFLIMNDGKAVGCISCKEIEKGNFEVGCLCVIPEFQGRGIGTAAMEFAKSYYKDWKKFTLVTPADKSQNVKFYTEKCGFKIQGSEMDGDVKVFRFVLEKE</sequence>
<proteinExistence type="predicted"/>
<dbReference type="Gene3D" id="3.40.630.30">
    <property type="match status" value="1"/>
</dbReference>
<dbReference type="Pfam" id="PF00583">
    <property type="entry name" value="Acetyltransf_1"/>
    <property type="match status" value="1"/>
</dbReference>
<dbReference type="Proteomes" id="UP000518887">
    <property type="component" value="Unassembled WGS sequence"/>
</dbReference>
<accession>A0A7W8GAD1</accession>
<dbReference type="InterPro" id="IPR016181">
    <property type="entry name" value="Acyl_CoA_acyltransferase"/>
</dbReference>
<name>A0A7W8GAD1_9SPIR</name>
<dbReference type="EMBL" id="JACHFQ010000006">
    <property type="protein sequence ID" value="MBB5226690.1"/>
    <property type="molecule type" value="Genomic_DNA"/>
</dbReference>
<comment type="caution">
    <text evidence="2">The sequence shown here is derived from an EMBL/GenBank/DDBJ whole genome shotgun (WGS) entry which is preliminary data.</text>
</comment>